<proteinExistence type="predicted"/>
<dbReference type="PANTHER" id="PTHR20883">
    <property type="entry name" value="PHYTANOYL-COA DIOXYGENASE DOMAIN CONTAINING 1"/>
    <property type="match status" value="1"/>
</dbReference>
<protein>
    <submittedName>
        <fullName evidence="2">Phytanoyl-CoA dioxygenase family protein</fullName>
    </submittedName>
</protein>
<dbReference type="Gene3D" id="2.60.120.620">
    <property type="entry name" value="q2cbj1_9rhob like domain"/>
    <property type="match status" value="1"/>
</dbReference>
<comment type="caution">
    <text evidence="2">The sequence shown here is derived from an EMBL/GenBank/DDBJ whole genome shotgun (WGS) entry which is preliminary data.</text>
</comment>
<dbReference type="RefSeq" id="WP_221556453.1">
    <property type="nucleotide sequence ID" value="NZ_JAIGNO010000002.1"/>
</dbReference>
<dbReference type="EMBL" id="JAIGNO010000002">
    <property type="protein sequence ID" value="MBX7481970.1"/>
    <property type="molecule type" value="Genomic_DNA"/>
</dbReference>
<keyword evidence="2" id="KW-0223">Dioxygenase</keyword>
<dbReference type="PANTHER" id="PTHR20883:SF48">
    <property type="entry name" value="ECTOINE DIOXYGENASE"/>
    <property type="match status" value="1"/>
</dbReference>
<dbReference type="SUPFAM" id="SSF51197">
    <property type="entry name" value="Clavaminate synthase-like"/>
    <property type="match status" value="1"/>
</dbReference>
<dbReference type="InterPro" id="IPR008775">
    <property type="entry name" value="Phytyl_CoA_dOase-like"/>
</dbReference>
<gene>
    <name evidence="2" type="ORF">K3174_05470</name>
</gene>
<evidence type="ECO:0000256" key="1">
    <source>
        <dbReference type="ARBA" id="ARBA00001954"/>
    </source>
</evidence>
<organism evidence="2 3">
    <name type="scientific">Qipengyuania qiaonensis</name>
    <dbReference type="NCBI Taxonomy" id="2867240"/>
    <lineage>
        <taxon>Bacteria</taxon>
        <taxon>Pseudomonadati</taxon>
        <taxon>Pseudomonadota</taxon>
        <taxon>Alphaproteobacteria</taxon>
        <taxon>Sphingomonadales</taxon>
        <taxon>Erythrobacteraceae</taxon>
        <taxon>Qipengyuania</taxon>
    </lineage>
</organism>
<keyword evidence="3" id="KW-1185">Reference proteome</keyword>
<keyword evidence="2" id="KW-0560">Oxidoreductase</keyword>
<reference evidence="2 3" key="1">
    <citation type="submission" date="2021-08" db="EMBL/GenBank/DDBJ databases">
        <title>Comparative Genomics Analysis of the Genus Qipengyuania Reveals Extensive Genetic Diversity and Metabolic Versatility, Including the Description of Fifteen Novel Species.</title>
        <authorList>
            <person name="Liu Y."/>
        </authorList>
    </citation>
    <scope>NUCLEOTIDE SEQUENCE [LARGE SCALE GENOMIC DNA]</scope>
    <source>
        <strain evidence="2 3">6D47A</strain>
    </source>
</reference>
<dbReference type="Proteomes" id="UP000755104">
    <property type="component" value="Unassembled WGS sequence"/>
</dbReference>
<name>A0ABS7J3R6_9SPHN</name>
<dbReference type="Pfam" id="PF05721">
    <property type="entry name" value="PhyH"/>
    <property type="match status" value="1"/>
</dbReference>
<evidence type="ECO:0000313" key="3">
    <source>
        <dbReference type="Proteomes" id="UP000755104"/>
    </source>
</evidence>
<dbReference type="GO" id="GO:0051213">
    <property type="term" value="F:dioxygenase activity"/>
    <property type="evidence" value="ECO:0007669"/>
    <property type="project" value="UniProtKB-KW"/>
</dbReference>
<sequence length="323" mass="35816">MTDATAFSGTKTAALFPGVPLIESPIFDSEELPGFSDQEKALAQKLNSDGFGVVDFPDPEIDARIDRIRSNLGPGFGIPLNDPAADKTKGERRIQDAWTKDEDVHAIASNPAILDLLSKLYGRRAFPFQTLNFPVGTQQAPHADSVHFSSLPERFMCGVWLAMEDIAAEAGPLFYVRGSHRWPIISNAMIGRRGYGSELDSAQTPYANAWQALCENHGKDQEPFLARKGQALIWTANLLHGGSRQTDPTLTRWSQATHYFFDDCIYYTPAFSDEALGRLALRDLVSITDQKPKPNTYLGETVDRAEPRKSRIFGNFAKRVRPA</sequence>
<comment type="cofactor">
    <cofactor evidence="1">
        <name>Fe(2+)</name>
        <dbReference type="ChEBI" id="CHEBI:29033"/>
    </cofactor>
</comment>
<evidence type="ECO:0000313" key="2">
    <source>
        <dbReference type="EMBL" id="MBX7481970.1"/>
    </source>
</evidence>
<accession>A0ABS7J3R6</accession>